<evidence type="ECO:0000256" key="3">
    <source>
        <dbReference type="ARBA" id="ARBA00022833"/>
    </source>
</evidence>
<dbReference type="InterPro" id="IPR017907">
    <property type="entry name" value="Znf_RING_CS"/>
</dbReference>
<feature type="compositionally biased region" description="Polar residues" evidence="5">
    <location>
        <begin position="457"/>
        <end position="470"/>
    </location>
</feature>
<feature type="compositionally biased region" description="Polar residues" evidence="5">
    <location>
        <begin position="427"/>
        <end position="443"/>
    </location>
</feature>
<dbReference type="Proteomes" id="UP000694861">
    <property type="component" value="Linkage group LG1"/>
</dbReference>
<gene>
    <name evidence="8" type="primary">LOC103320208</name>
</gene>
<feature type="domain" description="RING-type" evidence="6">
    <location>
        <begin position="20"/>
        <end position="59"/>
    </location>
</feature>
<keyword evidence="3" id="KW-0862">Zinc</keyword>
<accession>A0ABM0N628</accession>
<evidence type="ECO:0000313" key="8">
    <source>
        <dbReference type="RefSeq" id="XP_008220075.1"/>
    </source>
</evidence>
<feature type="region of interest" description="Disordered" evidence="5">
    <location>
        <begin position="144"/>
        <end position="207"/>
    </location>
</feature>
<organism evidence="7 8">
    <name type="scientific">Prunus mume</name>
    <name type="common">Japanese apricot</name>
    <name type="synonym">Armeniaca mume</name>
    <dbReference type="NCBI Taxonomy" id="102107"/>
    <lineage>
        <taxon>Eukaryota</taxon>
        <taxon>Viridiplantae</taxon>
        <taxon>Streptophyta</taxon>
        <taxon>Embryophyta</taxon>
        <taxon>Tracheophyta</taxon>
        <taxon>Spermatophyta</taxon>
        <taxon>Magnoliopsida</taxon>
        <taxon>eudicotyledons</taxon>
        <taxon>Gunneridae</taxon>
        <taxon>Pentapetalae</taxon>
        <taxon>rosids</taxon>
        <taxon>fabids</taxon>
        <taxon>Rosales</taxon>
        <taxon>Rosaceae</taxon>
        <taxon>Amygdaloideae</taxon>
        <taxon>Amygdaleae</taxon>
        <taxon>Prunus</taxon>
    </lineage>
</organism>
<dbReference type="RefSeq" id="XP_008220075.1">
    <property type="nucleotide sequence ID" value="XM_008221853.1"/>
</dbReference>
<dbReference type="PROSITE" id="PS00518">
    <property type="entry name" value="ZF_RING_1"/>
    <property type="match status" value="1"/>
</dbReference>
<dbReference type="InterPro" id="IPR001841">
    <property type="entry name" value="Znf_RING"/>
</dbReference>
<dbReference type="InterPro" id="IPR013083">
    <property type="entry name" value="Znf_RING/FYVE/PHD"/>
</dbReference>
<feature type="compositionally biased region" description="Polar residues" evidence="5">
    <location>
        <begin position="477"/>
        <end position="488"/>
    </location>
</feature>
<dbReference type="CDD" id="cd16449">
    <property type="entry name" value="RING-HC"/>
    <property type="match status" value="1"/>
</dbReference>
<dbReference type="SUPFAM" id="SSF57850">
    <property type="entry name" value="RING/U-box"/>
    <property type="match status" value="1"/>
</dbReference>
<reference evidence="7" key="1">
    <citation type="journal article" date="2012" name="Nat. Commun.">
        <title>The genome of Prunus mume.</title>
        <authorList>
            <person name="Zhang Q."/>
            <person name="Chen W."/>
            <person name="Sun L."/>
            <person name="Zhao F."/>
            <person name="Huang B."/>
            <person name="Yang W."/>
            <person name="Tao Y."/>
            <person name="Wang J."/>
            <person name="Yuan Z."/>
            <person name="Fan G."/>
            <person name="Xing Z."/>
            <person name="Han C."/>
            <person name="Pan H."/>
            <person name="Zhong X."/>
            <person name="Shi W."/>
            <person name="Liang X."/>
            <person name="Du D."/>
            <person name="Sun F."/>
            <person name="Xu Z."/>
            <person name="Hao R."/>
            <person name="Lv T."/>
            <person name="Lv Y."/>
            <person name="Zheng Z."/>
            <person name="Sun M."/>
            <person name="Luo L."/>
            <person name="Cai M."/>
            <person name="Gao Y."/>
            <person name="Wang J."/>
            <person name="Yin Y."/>
            <person name="Xu X."/>
            <person name="Cheng T."/>
            <person name="Wang J."/>
        </authorList>
    </citation>
    <scope>NUCLEOTIDE SEQUENCE [LARGE SCALE GENOMIC DNA]</scope>
</reference>
<feature type="region of interest" description="Disordered" evidence="5">
    <location>
        <begin position="638"/>
        <end position="689"/>
    </location>
</feature>
<name>A0ABM0N628_PRUMU</name>
<evidence type="ECO:0000259" key="6">
    <source>
        <dbReference type="PROSITE" id="PS50089"/>
    </source>
</evidence>
<feature type="compositionally biased region" description="Low complexity" evidence="5">
    <location>
        <begin position="251"/>
        <end position="283"/>
    </location>
</feature>
<keyword evidence="1" id="KW-0479">Metal-binding</keyword>
<feature type="region of interest" description="Disordered" evidence="5">
    <location>
        <begin position="1318"/>
        <end position="1353"/>
    </location>
</feature>
<feature type="compositionally biased region" description="Polar residues" evidence="5">
    <location>
        <begin position="176"/>
        <end position="190"/>
    </location>
</feature>
<evidence type="ECO:0000256" key="5">
    <source>
        <dbReference type="SAM" id="MobiDB-lite"/>
    </source>
</evidence>
<sequence length="1353" mass="148259">MGFDNECILNIQSLAGEYFCPVCRLLVYPNEALQSQCTHLYCKPCLTYVVSSTRACPYDGYLVTEADAKPLIESNKSLAETIGKIAVHCLYHRSGCTWQGPLSECTSHCSGCAFGNSPVVCNRCGIQIVHRQVQEHAQNCPGVQPQAQQAEGALDTSASGTSATADQTQAATQSGIATSQAQVSQTTSVTAPGPDPNQKANSSSQAVVQAAVPSAEQWYQHQQQYQQYYQQYPGYDPYQQQYQNYYPYQQPAVPQSQQQHLQSHPPYGTVQHQSQTYLQSQPQTQPPLQPQLSQSQSQAQAQAQPPPQPQIQPPHVQAPVAAQTQNQAQVNQQQQLHPAVQTYPAAHGQPHPQPLPYFQAPTHSQPHPQHVQMPHNQQAQIQQHTQSQLLLQQHPISQPQPHSQPQQQAQLQQHPQPNPQLHPSQPMTATIQPQTQHPSSHAVTGNHLYPQPHLHQPMQSGAPQQRTMHVQSHGMPHSQSQTPVQIQSQFPQQPPLMRPPPSHTTIPNQQQPALLPSPGQIQNMNPAQQQPVHSYGHPPGNTVHQRPHMQAVQQPTPQQYFHHQPFVQQQPPTQLRPQGQSHLFPQHIHASTQSQQNVALSQGIQHTQSNLGGRPMMPIHGVQSQTYAQTAGGVYMRPMHPAANLPSTNQNSMVSTNNLVQSGANSGPTTSERQAEQESGLSAQQNAKKVVHDVGTASGVVADAEVKTAKSETDIKSIDNENKPTGEDKTNQGDTSSKEIPDIHALENGESVSKSMLKEEGVDGTLDHSSNGKLGEVVAEGAKDVSSSDVKQRELKEIPSEEAQLREEQGRMLQKDASGNPQPFIGTDEGYQAVSTSAPISDQGKHLPHHGPTTIPQRPGAPLLLQVPPGPPHHTQGPGHHLRPPGPAHVPGQPFHSSEHFQPHGGNLGFGASSGRASQHGPQGSIELQSVTPHGPYNEGHLPFPPTSAFDSQGGMMSRAAPIGQPSGIHPNMLRMNGTPGPDSSSTHGPRDERFKAFPGERLNPFPVDPTHHVIDRVEFEDDLKQFPRPSYLDSEPVAKFGNYSSRPFDRAPHGFKYDSGPHTDPAAGTAPSRFLSPYRLGGSVHGNDAGDFGRMEPTHGHPDFVGRRLVDGLAPRSPVRDYTGLPPHGFRGFGPDDFDGREFHRFGDPLGNQFHEGRFSSLPGHFRRGEFEGPGNLRMVDLRRNDFIGQDGHPGHLRRGDHLGHNLREPLGFGSRHSRMGDMAGPGNFESFRGNRPSHPRLGEPGFRSSFSLQRFPNDGTYTGDLESFDHSRKRKPASMGWCRICKVDCETVEGLDLHSQTREHQKMAMDMVRSIKQNAKKQKLTSSDQSLLEDANKSKIPVLRAGEKSID</sequence>
<feature type="compositionally biased region" description="Polar residues" evidence="5">
    <location>
        <begin position="645"/>
        <end position="687"/>
    </location>
</feature>
<feature type="compositionally biased region" description="Polar residues" evidence="5">
    <location>
        <begin position="915"/>
        <end position="932"/>
    </location>
</feature>
<dbReference type="GeneID" id="103320208"/>
<reference evidence="8" key="2">
    <citation type="submission" date="2025-08" db="UniProtKB">
        <authorList>
            <consortium name="RefSeq"/>
        </authorList>
    </citation>
    <scope>IDENTIFICATION</scope>
</reference>
<feature type="compositionally biased region" description="Basic and acidic residues" evidence="5">
    <location>
        <begin position="708"/>
        <end position="747"/>
    </location>
</feature>
<feature type="region of interest" description="Disordered" evidence="5">
    <location>
        <begin position="708"/>
        <end position="750"/>
    </location>
</feature>
<dbReference type="PANTHER" id="PTHR37393">
    <property type="entry name" value="AT-RICH INTERACTIVE DOMAIN-CONTAINING PROTEIN 1A-LIKE"/>
    <property type="match status" value="1"/>
</dbReference>
<dbReference type="PROSITE" id="PS50089">
    <property type="entry name" value="ZF_RING_2"/>
    <property type="match status" value="1"/>
</dbReference>
<keyword evidence="2 4" id="KW-0863">Zinc-finger</keyword>
<evidence type="ECO:0000256" key="2">
    <source>
        <dbReference type="ARBA" id="ARBA00022771"/>
    </source>
</evidence>
<keyword evidence="7" id="KW-1185">Reference proteome</keyword>
<feature type="compositionally biased region" description="Low complexity" evidence="5">
    <location>
        <begin position="155"/>
        <end position="175"/>
    </location>
</feature>
<dbReference type="PANTHER" id="PTHR37393:SF1">
    <property type="entry name" value="AT-RICH INTERACTIVE DOMAIN-CONTAINING PROTEIN 1A-LIKE"/>
    <property type="match status" value="1"/>
</dbReference>
<evidence type="ECO:0000256" key="1">
    <source>
        <dbReference type="ARBA" id="ARBA00022723"/>
    </source>
</evidence>
<protein>
    <submittedName>
        <fullName evidence="8">Uncharacterized protein LOC103320208</fullName>
    </submittedName>
</protein>
<proteinExistence type="predicted"/>
<evidence type="ECO:0000256" key="4">
    <source>
        <dbReference type="PROSITE-ProRule" id="PRU00175"/>
    </source>
</evidence>
<evidence type="ECO:0000313" key="7">
    <source>
        <dbReference type="Proteomes" id="UP000694861"/>
    </source>
</evidence>
<dbReference type="SUPFAM" id="SSF49599">
    <property type="entry name" value="TRAF domain-like"/>
    <property type="match status" value="1"/>
</dbReference>
<feature type="region of interest" description="Disordered" evidence="5">
    <location>
        <begin position="839"/>
        <end position="994"/>
    </location>
</feature>
<feature type="region of interest" description="Disordered" evidence="5">
    <location>
        <begin position="251"/>
        <end position="511"/>
    </location>
</feature>
<feature type="compositionally biased region" description="Low complexity" evidence="5">
    <location>
        <begin position="290"/>
        <end position="303"/>
    </location>
</feature>
<feature type="compositionally biased region" description="Low complexity" evidence="5">
    <location>
        <begin position="372"/>
        <end position="426"/>
    </location>
</feature>
<feature type="compositionally biased region" description="Low complexity" evidence="5">
    <location>
        <begin position="313"/>
        <end position="341"/>
    </location>
</feature>
<dbReference type="Gene3D" id="3.30.40.10">
    <property type="entry name" value="Zinc/RING finger domain, C3HC4 (zinc finger)"/>
    <property type="match status" value="1"/>
</dbReference>
<feature type="compositionally biased region" description="Pro residues" evidence="5">
    <location>
        <begin position="492"/>
        <end position="502"/>
    </location>
</feature>